<gene>
    <name evidence="9" type="ORF">BU26DRAFT_548017</name>
</gene>
<feature type="domain" description="Sulfatase N-terminal" evidence="8">
    <location>
        <begin position="29"/>
        <end position="376"/>
    </location>
</feature>
<comment type="similarity">
    <text evidence="1 5">Belongs to the sulfatase family.</text>
</comment>
<evidence type="ECO:0000256" key="2">
    <source>
        <dbReference type="ARBA" id="ARBA00022729"/>
    </source>
</evidence>
<comment type="PTM">
    <text evidence="6">The conversion to 3-oxoalanine (also known as C-formylglycine, FGly), of a serine or cysteine residue in prokaryotes and of a cysteine residue in eukaryotes, is critical for catalytic activity.</text>
</comment>
<dbReference type="EC" id="3.1.6.1" evidence="5"/>
<comment type="catalytic activity">
    <reaction evidence="5">
        <text>an aryl sulfate + H2O = a phenol + sulfate + H(+)</text>
        <dbReference type="Rhea" id="RHEA:17261"/>
        <dbReference type="ChEBI" id="CHEBI:15377"/>
        <dbReference type="ChEBI" id="CHEBI:15378"/>
        <dbReference type="ChEBI" id="CHEBI:16189"/>
        <dbReference type="ChEBI" id="CHEBI:33853"/>
        <dbReference type="ChEBI" id="CHEBI:140317"/>
        <dbReference type="EC" id="3.1.6.1"/>
    </reaction>
</comment>
<dbReference type="GeneID" id="54585242"/>
<dbReference type="GO" id="GO:0008449">
    <property type="term" value="F:N-acetylglucosamine-6-sulfatase activity"/>
    <property type="evidence" value="ECO:0007669"/>
    <property type="project" value="TreeGrafter"/>
</dbReference>
<feature type="chain" id="PRO_5025342402" description="Arylsulfatase" evidence="7">
    <location>
        <begin position="22"/>
        <end position="608"/>
    </location>
</feature>
<evidence type="ECO:0000259" key="8">
    <source>
        <dbReference type="Pfam" id="PF00884"/>
    </source>
</evidence>
<keyword evidence="10" id="KW-1185">Reference proteome</keyword>
<protein>
    <recommendedName>
        <fullName evidence="5">Arylsulfatase</fullName>
        <shortName evidence="5">AS</shortName>
        <ecNumber evidence="5">3.1.6.1</ecNumber>
    </recommendedName>
    <alternativeName>
        <fullName evidence="5">Aryl-sulfate sulphohydrolase</fullName>
    </alternativeName>
</protein>
<feature type="modified residue" description="3-oxoalanine (Cys)" evidence="6">
    <location>
        <position position="72"/>
    </location>
</feature>
<dbReference type="GO" id="GO:0018958">
    <property type="term" value="P:phenol-containing compound metabolic process"/>
    <property type="evidence" value="ECO:0007669"/>
    <property type="project" value="InterPro"/>
</dbReference>
<organism evidence="9 10">
    <name type="scientific">Trematosphaeria pertusa</name>
    <dbReference type="NCBI Taxonomy" id="390896"/>
    <lineage>
        <taxon>Eukaryota</taxon>
        <taxon>Fungi</taxon>
        <taxon>Dikarya</taxon>
        <taxon>Ascomycota</taxon>
        <taxon>Pezizomycotina</taxon>
        <taxon>Dothideomycetes</taxon>
        <taxon>Pleosporomycetidae</taxon>
        <taxon>Pleosporales</taxon>
        <taxon>Massarineae</taxon>
        <taxon>Trematosphaeriaceae</taxon>
        <taxon>Trematosphaeria</taxon>
    </lineage>
</organism>
<dbReference type="PROSITE" id="PS00523">
    <property type="entry name" value="SULFATASE_1"/>
    <property type="match status" value="1"/>
</dbReference>
<dbReference type="InterPro" id="IPR024607">
    <property type="entry name" value="Sulfatase_CS"/>
</dbReference>
<dbReference type="Gene3D" id="3.40.720.10">
    <property type="entry name" value="Alkaline Phosphatase, subunit A"/>
    <property type="match status" value="1"/>
</dbReference>
<dbReference type="RefSeq" id="XP_033688581.1">
    <property type="nucleotide sequence ID" value="XM_033831912.1"/>
</dbReference>
<keyword evidence="4" id="KW-0325">Glycoprotein</keyword>
<evidence type="ECO:0000256" key="7">
    <source>
        <dbReference type="SAM" id="SignalP"/>
    </source>
</evidence>
<dbReference type="EMBL" id="ML987191">
    <property type="protein sequence ID" value="KAF2253577.1"/>
    <property type="molecule type" value="Genomic_DNA"/>
</dbReference>
<dbReference type="SUPFAM" id="SSF53649">
    <property type="entry name" value="Alkaline phosphatase-like"/>
    <property type="match status" value="1"/>
</dbReference>
<sequence>MYLSSFAIGLCMLLCTALSASQEAGKKHNVVFILTDDQDARMNSLDHMPKVQKLLIKEGTWYTRHYAPTALCCPARVSILTGLLAHNHKVTSVSGPWGGWHKIHDEGLNSKYLPIWLGNNGYRTYYTGKLYNGMEKKLVEKTTARGWTKADLLVGGQTYQYYNPPFQHITRDNWDNPEKINTSFEGEYSTDKVAEYGYGYLHEALQHDDPFFVAIAPITPHSQVGHNPQPPVPAHKYNGTLSGLEVPPAENFNPANRSGVNIVWQLDRLNKSQEHMLHHNYQRRTEALLSVDDMVERIVNILDNANQLENTYIIYSSDNGFHLGHHRLGPGKKYAFEEDINVPLIIRGPNVPKNRKTDVVTAHVDLAPTILDMAGMSQRAEFDGRPIPHTAADIDSRESSDQDEYTNVEFWEGASYKWNNRTGKYVNSYKSLRLAGKGYSLMYAVHCRNNSHELYDMLTDPVQMHNLHPSAPSTPPHKNAYDSGTTQLAGYEIPALLNRTDALLLVLKSCSGNACTKPWQQLHKDGAVKNLKDAMDARWDGKYAELPRVRFDECFDNGKIDVAAEGPQWRGDGRVVDPGLQGAGVGNGTVDGEAFEYPGEEGYWDDWE</sequence>
<dbReference type="InterPro" id="IPR017850">
    <property type="entry name" value="Alkaline_phosphatase_core_sf"/>
</dbReference>
<dbReference type="Proteomes" id="UP000800094">
    <property type="component" value="Unassembled WGS sequence"/>
</dbReference>
<name>A0A6A6ITY3_9PLEO</name>
<dbReference type="PANTHER" id="PTHR43108">
    <property type="entry name" value="N-ACETYLGLUCOSAMINE-6-SULFATASE FAMILY MEMBER"/>
    <property type="match status" value="1"/>
</dbReference>
<dbReference type="GO" id="GO:0004065">
    <property type="term" value="F:arylsulfatase activity"/>
    <property type="evidence" value="ECO:0007669"/>
    <property type="project" value="UniProtKB-UniRule"/>
</dbReference>
<dbReference type="PANTHER" id="PTHR43108:SF8">
    <property type="entry name" value="SD21168P"/>
    <property type="match status" value="1"/>
</dbReference>
<reference evidence="9" key="1">
    <citation type="journal article" date="2020" name="Stud. Mycol.">
        <title>101 Dothideomycetes genomes: a test case for predicting lifestyles and emergence of pathogens.</title>
        <authorList>
            <person name="Haridas S."/>
            <person name="Albert R."/>
            <person name="Binder M."/>
            <person name="Bloem J."/>
            <person name="Labutti K."/>
            <person name="Salamov A."/>
            <person name="Andreopoulos B."/>
            <person name="Baker S."/>
            <person name="Barry K."/>
            <person name="Bills G."/>
            <person name="Bluhm B."/>
            <person name="Cannon C."/>
            <person name="Castanera R."/>
            <person name="Culley D."/>
            <person name="Daum C."/>
            <person name="Ezra D."/>
            <person name="Gonzalez J."/>
            <person name="Henrissat B."/>
            <person name="Kuo A."/>
            <person name="Liang C."/>
            <person name="Lipzen A."/>
            <person name="Lutzoni F."/>
            <person name="Magnuson J."/>
            <person name="Mondo S."/>
            <person name="Nolan M."/>
            <person name="Ohm R."/>
            <person name="Pangilinan J."/>
            <person name="Park H.-J."/>
            <person name="Ramirez L."/>
            <person name="Alfaro M."/>
            <person name="Sun H."/>
            <person name="Tritt A."/>
            <person name="Yoshinaga Y."/>
            <person name="Zwiers L.-H."/>
            <person name="Turgeon B."/>
            <person name="Goodwin S."/>
            <person name="Spatafora J."/>
            <person name="Crous P."/>
            <person name="Grigoriev I."/>
        </authorList>
    </citation>
    <scope>NUCLEOTIDE SEQUENCE</scope>
    <source>
        <strain evidence="9">CBS 122368</strain>
    </source>
</reference>
<evidence type="ECO:0000313" key="10">
    <source>
        <dbReference type="Proteomes" id="UP000800094"/>
    </source>
</evidence>
<evidence type="ECO:0000256" key="1">
    <source>
        <dbReference type="ARBA" id="ARBA00008779"/>
    </source>
</evidence>
<dbReference type="InterPro" id="IPR000917">
    <property type="entry name" value="Sulfatase_N"/>
</dbReference>
<evidence type="ECO:0000256" key="5">
    <source>
        <dbReference type="PIRNR" id="PIRNR000972"/>
    </source>
</evidence>
<dbReference type="InterPro" id="IPR012083">
    <property type="entry name" value="Arylsulfatase"/>
</dbReference>
<dbReference type="OrthoDB" id="96314at2759"/>
<dbReference type="PIRSF" id="PIRSF000972">
    <property type="entry name" value="Arylsulf_plant"/>
    <property type="match status" value="1"/>
</dbReference>
<evidence type="ECO:0000256" key="3">
    <source>
        <dbReference type="ARBA" id="ARBA00022801"/>
    </source>
</evidence>
<dbReference type="AlphaFoldDB" id="A0A6A6ITY3"/>
<evidence type="ECO:0000313" key="9">
    <source>
        <dbReference type="EMBL" id="KAF2253577.1"/>
    </source>
</evidence>
<feature type="signal peptide" evidence="7">
    <location>
        <begin position="1"/>
        <end position="21"/>
    </location>
</feature>
<evidence type="ECO:0000256" key="4">
    <source>
        <dbReference type="ARBA" id="ARBA00023180"/>
    </source>
</evidence>
<keyword evidence="3 5" id="KW-0378">Hydrolase</keyword>
<accession>A0A6A6ITY3</accession>
<evidence type="ECO:0000256" key="6">
    <source>
        <dbReference type="PIRSR" id="PIRSR000972-50"/>
    </source>
</evidence>
<dbReference type="GO" id="GO:0005539">
    <property type="term" value="F:glycosaminoglycan binding"/>
    <property type="evidence" value="ECO:0007669"/>
    <property type="project" value="TreeGrafter"/>
</dbReference>
<dbReference type="Pfam" id="PF00884">
    <property type="entry name" value="Sulfatase"/>
    <property type="match status" value="1"/>
</dbReference>
<keyword evidence="2 7" id="KW-0732">Signal</keyword>
<proteinExistence type="inferred from homology"/>
<dbReference type="CDD" id="cd16147">
    <property type="entry name" value="G6S"/>
    <property type="match status" value="1"/>
</dbReference>